<feature type="active site" evidence="1">
    <location>
        <position position="18"/>
    </location>
</feature>
<dbReference type="InterPro" id="IPR017968">
    <property type="entry name" value="Acylphosphatase_CS"/>
</dbReference>
<sequence length="90" mass="9708">MERLEAVVSGRVQGVGYRAFAVAMGRQLGLRGYAKNLPDGTVEVVAEGGHEKLLHLLSGLASGPSLSRVDNVKKSFSKALGEFKEFTVRY</sequence>
<dbReference type="Proteomes" id="UP000565078">
    <property type="component" value="Unassembled WGS sequence"/>
</dbReference>
<gene>
    <name evidence="4" type="ORF">HA254_06685</name>
</gene>
<dbReference type="Pfam" id="PF00708">
    <property type="entry name" value="Acylphosphatase"/>
    <property type="match status" value="1"/>
</dbReference>
<evidence type="ECO:0000313" key="4">
    <source>
        <dbReference type="EMBL" id="HIH10321.1"/>
    </source>
</evidence>
<dbReference type="AlphaFoldDB" id="A0A7J4IXN1"/>
<evidence type="ECO:0000313" key="5">
    <source>
        <dbReference type="Proteomes" id="UP000565078"/>
    </source>
</evidence>
<feature type="active site" evidence="1">
    <location>
        <position position="36"/>
    </location>
</feature>
<dbReference type="PROSITE" id="PS51160">
    <property type="entry name" value="ACYLPHOSPHATASE_3"/>
    <property type="match status" value="1"/>
</dbReference>
<proteinExistence type="inferred from homology"/>
<dbReference type="InterPro" id="IPR020456">
    <property type="entry name" value="Acylphosphatase"/>
</dbReference>
<feature type="domain" description="Acylphosphatase-like" evidence="3">
    <location>
        <begin position="3"/>
        <end position="90"/>
    </location>
</feature>
<evidence type="ECO:0000259" key="3">
    <source>
        <dbReference type="PROSITE" id="PS51160"/>
    </source>
</evidence>
<protein>
    <recommendedName>
        <fullName evidence="1">acylphosphatase</fullName>
        <ecNumber evidence="1">3.6.1.7</ecNumber>
    </recommendedName>
</protein>
<dbReference type="EMBL" id="DUGC01000107">
    <property type="protein sequence ID" value="HIH10321.1"/>
    <property type="molecule type" value="Genomic_DNA"/>
</dbReference>
<comment type="similarity">
    <text evidence="2">Belongs to the acylphosphatase family.</text>
</comment>
<dbReference type="InterPro" id="IPR036046">
    <property type="entry name" value="Acylphosphatase-like_dom_sf"/>
</dbReference>
<comment type="catalytic activity">
    <reaction evidence="1">
        <text>an acyl phosphate + H2O = a carboxylate + phosphate + H(+)</text>
        <dbReference type="Rhea" id="RHEA:14965"/>
        <dbReference type="ChEBI" id="CHEBI:15377"/>
        <dbReference type="ChEBI" id="CHEBI:15378"/>
        <dbReference type="ChEBI" id="CHEBI:29067"/>
        <dbReference type="ChEBI" id="CHEBI:43474"/>
        <dbReference type="ChEBI" id="CHEBI:59918"/>
        <dbReference type="EC" id="3.6.1.7"/>
    </reaction>
</comment>
<reference evidence="5" key="1">
    <citation type="journal article" date="2020" name="bioRxiv">
        <title>A rank-normalized archaeal taxonomy based on genome phylogeny resolves widespread incomplete and uneven classifications.</title>
        <authorList>
            <person name="Rinke C."/>
            <person name="Chuvochina M."/>
            <person name="Mussig A.J."/>
            <person name="Chaumeil P.-A."/>
            <person name="Waite D.W."/>
            <person name="Whitman W.B."/>
            <person name="Parks D.H."/>
            <person name="Hugenholtz P."/>
        </authorList>
    </citation>
    <scope>NUCLEOTIDE SEQUENCE [LARGE SCALE GENOMIC DNA]</scope>
</reference>
<organism evidence="4 5">
    <name type="scientific">Candidatus Iainarchaeum sp</name>
    <dbReference type="NCBI Taxonomy" id="3101447"/>
    <lineage>
        <taxon>Archaea</taxon>
        <taxon>Candidatus Iainarchaeota</taxon>
        <taxon>Candidatus Iainarchaeia</taxon>
        <taxon>Candidatus Iainarchaeales</taxon>
        <taxon>Candidatus Iainarchaeaceae</taxon>
        <taxon>Candidatus Iainarchaeum</taxon>
    </lineage>
</organism>
<dbReference type="InterPro" id="IPR001792">
    <property type="entry name" value="Acylphosphatase-like_dom"/>
</dbReference>
<dbReference type="EC" id="3.6.1.7" evidence="1"/>
<name>A0A7J4IXN1_9ARCH</name>
<dbReference type="Gene3D" id="3.30.70.100">
    <property type="match status" value="1"/>
</dbReference>
<dbReference type="SUPFAM" id="SSF54975">
    <property type="entry name" value="Acylphosphatase/BLUF domain-like"/>
    <property type="match status" value="1"/>
</dbReference>
<dbReference type="PANTHER" id="PTHR47268">
    <property type="entry name" value="ACYLPHOSPHATASE"/>
    <property type="match status" value="1"/>
</dbReference>
<accession>A0A7J4IXN1</accession>
<dbReference type="PROSITE" id="PS00151">
    <property type="entry name" value="ACYLPHOSPHATASE_2"/>
    <property type="match status" value="1"/>
</dbReference>
<dbReference type="PANTHER" id="PTHR47268:SF4">
    <property type="entry name" value="ACYLPHOSPHATASE"/>
    <property type="match status" value="1"/>
</dbReference>
<evidence type="ECO:0000256" key="1">
    <source>
        <dbReference type="PROSITE-ProRule" id="PRU00520"/>
    </source>
</evidence>
<dbReference type="GO" id="GO:0003998">
    <property type="term" value="F:acylphosphatase activity"/>
    <property type="evidence" value="ECO:0007669"/>
    <property type="project" value="UniProtKB-EC"/>
</dbReference>
<keyword evidence="1" id="KW-0378">Hydrolase</keyword>
<comment type="caution">
    <text evidence="4">The sequence shown here is derived from an EMBL/GenBank/DDBJ whole genome shotgun (WGS) entry which is preliminary data.</text>
</comment>
<evidence type="ECO:0000256" key="2">
    <source>
        <dbReference type="RuleBase" id="RU004168"/>
    </source>
</evidence>